<dbReference type="SUPFAM" id="SSF109604">
    <property type="entry name" value="HD-domain/PDEase-like"/>
    <property type="match status" value="1"/>
</dbReference>
<dbReference type="Pfam" id="PF13487">
    <property type="entry name" value="HD_5"/>
    <property type="match status" value="1"/>
</dbReference>
<evidence type="ECO:0000313" key="6">
    <source>
        <dbReference type="EMBL" id="MDN8670120.1"/>
    </source>
</evidence>
<dbReference type="RefSeq" id="WP_025878945.1">
    <property type="nucleotide sequence ID" value="NZ_CBCSJV010000044.1"/>
</dbReference>
<dbReference type="GO" id="GO:0000160">
    <property type="term" value="P:phosphorelay signal transduction system"/>
    <property type="evidence" value="ECO:0007669"/>
    <property type="project" value="InterPro"/>
</dbReference>
<keyword evidence="9" id="KW-1185">Reference proteome</keyword>
<dbReference type="InterPro" id="IPR011006">
    <property type="entry name" value="CheY-like_superfamily"/>
</dbReference>
<dbReference type="InterPro" id="IPR037522">
    <property type="entry name" value="HD_GYP_dom"/>
</dbReference>
<reference evidence="7" key="1">
    <citation type="submission" date="2016-10" db="EMBL/GenBank/DDBJ databases">
        <authorList>
            <person name="de Groot N.N."/>
        </authorList>
    </citation>
    <scope>NUCLEOTIDE SEQUENCE [LARGE SCALE GENOMIC DNA]</scope>
    <source>
        <strain evidence="7">92MFCol6.1</strain>
    </source>
</reference>
<dbReference type="InterPro" id="IPR001789">
    <property type="entry name" value="Sig_transdc_resp-reg_receiver"/>
</dbReference>
<reference evidence="6" key="3">
    <citation type="submission" date="2023-07" db="EMBL/GenBank/DDBJ databases">
        <title>Stenotrophomonas isolates from soil.</title>
        <authorList>
            <person name="Sharma V."/>
            <person name="Zur-Pinska J."/>
            <person name="Hay A.G."/>
        </authorList>
    </citation>
    <scope>NUCLEOTIDE SEQUENCE</scope>
    <source>
        <strain evidence="6">C2</strain>
    </source>
</reference>
<dbReference type="FunFam" id="1.10.3210.10:FF:000018">
    <property type="entry name" value="Two-component system response regulator"/>
    <property type="match status" value="1"/>
</dbReference>
<dbReference type="EMBL" id="FWEU01000001">
    <property type="protein sequence ID" value="SLM23489.1"/>
    <property type="molecule type" value="Genomic_DNA"/>
</dbReference>
<dbReference type="Proteomes" id="UP001174315">
    <property type="component" value="Unassembled WGS sequence"/>
</dbReference>
<dbReference type="InterPro" id="IPR052020">
    <property type="entry name" value="Cyclic_di-GMP/3'3'-cGAMP_PDE"/>
</dbReference>
<dbReference type="SMART" id="SM00448">
    <property type="entry name" value="REC"/>
    <property type="match status" value="1"/>
</dbReference>
<dbReference type="SUPFAM" id="SSF52172">
    <property type="entry name" value="CheY-like"/>
    <property type="match status" value="1"/>
</dbReference>
<dbReference type="PROSITE" id="PS50110">
    <property type="entry name" value="RESPONSE_REGULATORY"/>
    <property type="match status" value="1"/>
</dbReference>
<accession>A0A1W1GVW7</accession>
<gene>
    <name evidence="6" type="ORF">Q0S36_12325</name>
    <name evidence="7" type="ORF">SAMN04488690_1181</name>
</gene>
<feature type="domain" description="HD" evidence="4">
    <location>
        <begin position="197"/>
        <end position="321"/>
    </location>
</feature>
<dbReference type="Pfam" id="PF00072">
    <property type="entry name" value="Response_reg"/>
    <property type="match status" value="1"/>
</dbReference>
<evidence type="ECO:0000313" key="7">
    <source>
        <dbReference type="EMBL" id="SLM23489.1"/>
    </source>
</evidence>
<protein>
    <submittedName>
        <fullName evidence="6">Two-component system response regulator</fullName>
    </submittedName>
    <submittedName>
        <fullName evidence="7">Two-component system, response regulator RpfG</fullName>
    </submittedName>
</protein>
<keyword evidence="1" id="KW-0378">Hydrolase</keyword>
<name>A0A1W1GVW7_9GAMM</name>
<keyword evidence="2" id="KW-0597">Phosphoprotein</keyword>
<feature type="domain" description="HD-GYP" evidence="5">
    <location>
        <begin position="175"/>
        <end position="372"/>
    </location>
</feature>
<dbReference type="Proteomes" id="UP000191133">
    <property type="component" value="Unassembled WGS sequence"/>
</dbReference>
<feature type="domain" description="Response regulatory" evidence="3">
    <location>
        <begin position="30"/>
        <end position="148"/>
    </location>
</feature>
<dbReference type="PROSITE" id="PS51832">
    <property type="entry name" value="HD_GYP"/>
    <property type="match status" value="1"/>
</dbReference>
<dbReference type="Gene3D" id="3.40.50.2300">
    <property type="match status" value="1"/>
</dbReference>
<dbReference type="InterPro" id="IPR003607">
    <property type="entry name" value="HD/PDEase_dom"/>
</dbReference>
<dbReference type="CDD" id="cd00077">
    <property type="entry name" value="HDc"/>
    <property type="match status" value="1"/>
</dbReference>
<dbReference type="Gene3D" id="1.10.3210.10">
    <property type="entry name" value="Hypothetical protein af1432"/>
    <property type="match status" value="1"/>
</dbReference>
<evidence type="ECO:0000256" key="1">
    <source>
        <dbReference type="ARBA" id="ARBA00022801"/>
    </source>
</evidence>
<evidence type="ECO:0000259" key="4">
    <source>
        <dbReference type="PROSITE" id="PS51831"/>
    </source>
</evidence>
<organism evidence="7 8">
    <name type="scientific">Stenotrophomonas indicatrix</name>
    <dbReference type="NCBI Taxonomy" id="2045451"/>
    <lineage>
        <taxon>Bacteria</taxon>
        <taxon>Pseudomonadati</taxon>
        <taxon>Pseudomonadota</taxon>
        <taxon>Gammaproteobacteria</taxon>
        <taxon>Lysobacterales</taxon>
        <taxon>Lysobacteraceae</taxon>
        <taxon>Stenotrophomonas</taxon>
    </lineage>
</organism>
<dbReference type="PANTHER" id="PTHR45228:SF1">
    <property type="entry name" value="CYCLIC DI-GMP PHOSPHODIESTERASE TM_0186"/>
    <property type="match status" value="1"/>
</dbReference>
<dbReference type="GeneID" id="64104603"/>
<dbReference type="SMART" id="SM00471">
    <property type="entry name" value="HDc"/>
    <property type="match status" value="1"/>
</dbReference>
<proteinExistence type="predicted"/>
<dbReference type="InterPro" id="IPR006674">
    <property type="entry name" value="HD_domain"/>
</dbReference>
<evidence type="ECO:0000313" key="8">
    <source>
        <dbReference type="Proteomes" id="UP000191133"/>
    </source>
</evidence>
<evidence type="ECO:0000313" key="9">
    <source>
        <dbReference type="Proteomes" id="UP001174315"/>
    </source>
</evidence>
<sequence>MQGASVHSGGVSSPADLSAWSRKQAENALNIVIVDDQTSARTMLRHVIEDIAPELSVHDFGDPLTALAWCESYPVDLLLLDYRMPEMDGLEFARRFRRLPKHRDIPVILITVVGDEPIRQAALEAGVIDFLVKPIRPRELRARCYNLLQLRQQTENVKQRALSLEQRLLASMHEVEERERETLSRLARAIEFRDAGTSAYLERMARVAGLIAEQLGLPEDDVKLIEMAAPLHDMGKIAIPDAVLLKQGKLNDEELAIMRRHPRIGHELLSGSQNRFIQVGALIALRHHERYDGSGYPDGLVGDAIPLEARIVAVADVFDALISPRPYKEAWTMEATMAYLYAQRGRLFDPRCVDALLRGREQLEQICAEHSTASARPGLGA</sequence>
<evidence type="ECO:0000256" key="2">
    <source>
        <dbReference type="PROSITE-ProRule" id="PRU00169"/>
    </source>
</evidence>
<reference evidence="8" key="2">
    <citation type="submission" date="2016-10" db="EMBL/GenBank/DDBJ databases">
        <authorList>
            <person name="Varghese N."/>
        </authorList>
    </citation>
    <scope>NUCLEOTIDE SEQUENCE [LARGE SCALE GENOMIC DNA]</scope>
    <source>
        <strain evidence="8">92MFCol6.1</strain>
    </source>
</reference>
<dbReference type="PANTHER" id="PTHR45228">
    <property type="entry name" value="CYCLIC DI-GMP PHOSPHODIESTERASE TM_0186-RELATED"/>
    <property type="match status" value="1"/>
</dbReference>
<dbReference type="PROSITE" id="PS51831">
    <property type="entry name" value="HD"/>
    <property type="match status" value="1"/>
</dbReference>
<evidence type="ECO:0000259" key="5">
    <source>
        <dbReference type="PROSITE" id="PS51832"/>
    </source>
</evidence>
<evidence type="ECO:0000259" key="3">
    <source>
        <dbReference type="PROSITE" id="PS50110"/>
    </source>
</evidence>
<dbReference type="EMBL" id="JAUKNN010000028">
    <property type="protein sequence ID" value="MDN8670120.1"/>
    <property type="molecule type" value="Genomic_DNA"/>
</dbReference>
<dbReference type="CDD" id="cd17551">
    <property type="entry name" value="REC_RpfG-like"/>
    <property type="match status" value="1"/>
</dbReference>
<dbReference type="AlphaFoldDB" id="A0A1W1GVW7"/>
<feature type="modified residue" description="4-aspartylphosphate" evidence="2">
    <location>
        <position position="81"/>
    </location>
</feature>
<dbReference type="GO" id="GO:0009214">
    <property type="term" value="P:cyclic nucleotide catabolic process"/>
    <property type="evidence" value="ECO:0007669"/>
    <property type="project" value="UniProtKB-ARBA"/>
</dbReference>
<dbReference type="GO" id="GO:0004112">
    <property type="term" value="F:cyclic-nucleotide phosphodiesterase activity"/>
    <property type="evidence" value="ECO:0007669"/>
    <property type="project" value="UniProtKB-ARBA"/>
</dbReference>